<evidence type="ECO:0000313" key="1">
    <source>
        <dbReference type="EMBL" id="KAI8568131.1"/>
    </source>
</evidence>
<accession>A0ACC0PSK2</accession>
<dbReference type="Proteomes" id="UP001062846">
    <property type="component" value="Chromosome 2"/>
</dbReference>
<keyword evidence="2" id="KW-1185">Reference proteome</keyword>
<dbReference type="EMBL" id="CM046389">
    <property type="protein sequence ID" value="KAI8568131.1"/>
    <property type="molecule type" value="Genomic_DNA"/>
</dbReference>
<comment type="caution">
    <text evidence="1">The sequence shown here is derived from an EMBL/GenBank/DDBJ whole genome shotgun (WGS) entry which is preliminary data.</text>
</comment>
<gene>
    <name evidence="1" type="ORF">RHMOL_Rhmol02G0173500</name>
</gene>
<proteinExistence type="predicted"/>
<protein>
    <submittedName>
        <fullName evidence="1">Uncharacterized protein</fullName>
    </submittedName>
</protein>
<reference evidence="1" key="1">
    <citation type="submission" date="2022-02" db="EMBL/GenBank/DDBJ databases">
        <title>Plant Genome Project.</title>
        <authorList>
            <person name="Zhang R.-G."/>
        </authorList>
    </citation>
    <scope>NUCLEOTIDE SEQUENCE</scope>
    <source>
        <strain evidence="1">AT1</strain>
    </source>
</reference>
<sequence length="79" mass="8721">MEATYADISPFCLSVYLKQEVAAQRDICGFGGACRSLALYEALPQRVRELVDAAGFGEFIQTLTRSRIDHVVLVALAER</sequence>
<evidence type="ECO:0000313" key="2">
    <source>
        <dbReference type="Proteomes" id="UP001062846"/>
    </source>
</evidence>
<organism evidence="1 2">
    <name type="scientific">Rhododendron molle</name>
    <name type="common">Chinese azalea</name>
    <name type="synonym">Azalea mollis</name>
    <dbReference type="NCBI Taxonomy" id="49168"/>
    <lineage>
        <taxon>Eukaryota</taxon>
        <taxon>Viridiplantae</taxon>
        <taxon>Streptophyta</taxon>
        <taxon>Embryophyta</taxon>
        <taxon>Tracheophyta</taxon>
        <taxon>Spermatophyta</taxon>
        <taxon>Magnoliopsida</taxon>
        <taxon>eudicotyledons</taxon>
        <taxon>Gunneridae</taxon>
        <taxon>Pentapetalae</taxon>
        <taxon>asterids</taxon>
        <taxon>Ericales</taxon>
        <taxon>Ericaceae</taxon>
        <taxon>Ericoideae</taxon>
        <taxon>Rhodoreae</taxon>
        <taxon>Rhododendron</taxon>
    </lineage>
</organism>
<name>A0ACC0PSK2_RHOML</name>